<feature type="compositionally biased region" description="Low complexity" evidence="1">
    <location>
        <begin position="490"/>
        <end position="501"/>
    </location>
</feature>
<feature type="non-terminal residue" evidence="2">
    <location>
        <position position="1"/>
    </location>
</feature>
<gene>
    <name evidence="2" type="ORF">AVDCRST_MAG51-3302</name>
</gene>
<feature type="compositionally biased region" description="Basic and acidic residues" evidence="1">
    <location>
        <begin position="243"/>
        <end position="258"/>
    </location>
</feature>
<dbReference type="GO" id="GO:0051301">
    <property type="term" value="P:cell division"/>
    <property type="evidence" value="ECO:0007669"/>
    <property type="project" value="UniProtKB-KW"/>
</dbReference>
<proteinExistence type="predicted"/>
<dbReference type="AlphaFoldDB" id="A0A6J4QFA7"/>
<feature type="non-terminal residue" evidence="2">
    <location>
        <position position="507"/>
    </location>
</feature>
<protein>
    <submittedName>
        <fullName evidence="2">Cell division protein FtsH</fullName>
    </submittedName>
</protein>
<feature type="compositionally biased region" description="Basic and acidic residues" evidence="1">
    <location>
        <begin position="267"/>
        <end position="280"/>
    </location>
</feature>
<keyword evidence="2" id="KW-0131">Cell cycle</keyword>
<reference evidence="2" key="1">
    <citation type="submission" date="2020-02" db="EMBL/GenBank/DDBJ databases">
        <authorList>
            <person name="Meier V. D."/>
        </authorList>
    </citation>
    <scope>NUCLEOTIDE SEQUENCE</scope>
    <source>
        <strain evidence="2">AVDCRST_MAG51</strain>
    </source>
</reference>
<accession>A0A6J4QFA7</accession>
<name>A0A6J4QFA7_9BURK</name>
<feature type="compositionally biased region" description="Basic and acidic residues" evidence="1">
    <location>
        <begin position="80"/>
        <end position="91"/>
    </location>
</feature>
<evidence type="ECO:0000256" key="1">
    <source>
        <dbReference type="SAM" id="MobiDB-lite"/>
    </source>
</evidence>
<sequence>GRRLGRAVRLAHAGPDWLPVLPAQGPVQVAQVHRAGAGAWLPDRPGRHGRHQVRGRADQGPVHAARRVRGVRHQQAVQRDVQRPGRHRQDQARQLPGQGAEPADPVPLGREPGNRLRRWRREHAGPHCQHGQAAQEVHRLPGRGAGPVHEARRPPQVRRRHAEHAAGGAGRRAHQERRRDHLDRRLQLQQRIDADGRGHAAPLPDEGRLPPAEPRGARLHHPPLPVATFREGAARPGPAPPGGDHRGPQPGRPGDHRQPGRHHRGAGRPDDRRRHADAGRRAGAGGQRQHQHHQGARARPAHHRHPRVGPLPGRFRAGAQEGRRQLGSHPVGDEDPEDLAEGQPAQQRAGLRVPQAGRQPAQDQGRHRARRARAAGRHGQRGAVLRRGRHDQRRPQRHHSRHQAAAPRRRRNGHVPQDAPELRRTEQRGQQQGRRRGNAQHHGGAERAPLWRDQGAAGTPEAADRAPGRQADGRRRDEPARGAARDPQLRGRLLHLQQQGRPAAGHL</sequence>
<evidence type="ECO:0000313" key="2">
    <source>
        <dbReference type="EMBL" id="CAA9441523.1"/>
    </source>
</evidence>
<feature type="compositionally biased region" description="Basic and acidic residues" evidence="1">
    <location>
        <begin position="177"/>
        <end position="198"/>
    </location>
</feature>
<feature type="region of interest" description="Disordered" evidence="1">
    <location>
        <begin position="39"/>
        <end position="507"/>
    </location>
</feature>
<dbReference type="EMBL" id="CADCUX010000717">
    <property type="protein sequence ID" value="CAA9441523.1"/>
    <property type="molecule type" value="Genomic_DNA"/>
</dbReference>
<organism evidence="2">
    <name type="scientific">uncultured Ramlibacter sp</name>
    <dbReference type="NCBI Taxonomy" id="260755"/>
    <lineage>
        <taxon>Bacteria</taxon>
        <taxon>Pseudomonadati</taxon>
        <taxon>Pseudomonadota</taxon>
        <taxon>Betaproteobacteria</taxon>
        <taxon>Burkholderiales</taxon>
        <taxon>Comamonadaceae</taxon>
        <taxon>Ramlibacter</taxon>
        <taxon>environmental samples</taxon>
    </lineage>
</organism>
<feature type="compositionally biased region" description="Basic residues" evidence="1">
    <location>
        <begin position="367"/>
        <end position="413"/>
    </location>
</feature>
<feature type="compositionally biased region" description="Basic and acidic residues" evidence="1">
    <location>
        <begin position="462"/>
        <end position="489"/>
    </location>
</feature>
<feature type="compositionally biased region" description="Basic residues" evidence="1">
    <location>
        <begin position="289"/>
        <end position="307"/>
    </location>
</feature>
<keyword evidence="2" id="KW-0132">Cell division</keyword>